<keyword evidence="5" id="KW-1185">Reference proteome</keyword>
<accession>A0AAW0CPK2</accession>
<feature type="compositionally biased region" description="Low complexity" evidence="1">
    <location>
        <begin position="64"/>
        <end position="80"/>
    </location>
</feature>
<dbReference type="InterPro" id="IPR002575">
    <property type="entry name" value="Aminoglycoside_PTrfase"/>
</dbReference>
<gene>
    <name evidence="4" type="ORF">R3P38DRAFT_3181741</name>
</gene>
<name>A0AAW0CPK2_9AGAR</name>
<dbReference type="SUPFAM" id="SSF56112">
    <property type="entry name" value="Protein kinase-like (PK-like)"/>
    <property type="match status" value="1"/>
</dbReference>
<evidence type="ECO:0000313" key="4">
    <source>
        <dbReference type="EMBL" id="KAK7039916.1"/>
    </source>
</evidence>
<reference evidence="4 5" key="1">
    <citation type="journal article" date="2024" name="J Genomics">
        <title>Draft genome sequencing and assembly of Favolaschia claudopus CIRM-BRFM 2984 isolated from oak limbs.</title>
        <authorList>
            <person name="Navarro D."/>
            <person name="Drula E."/>
            <person name="Chaduli D."/>
            <person name="Cazenave R."/>
            <person name="Ahrendt S."/>
            <person name="Wang J."/>
            <person name="Lipzen A."/>
            <person name="Daum C."/>
            <person name="Barry K."/>
            <person name="Grigoriev I.V."/>
            <person name="Favel A."/>
            <person name="Rosso M.N."/>
            <person name="Martin F."/>
        </authorList>
    </citation>
    <scope>NUCLEOTIDE SEQUENCE [LARGE SCALE GENOMIC DNA]</scope>
    <source>
        <strain evidence="4 5">CIRM-BRFM 2984</strain>
    </source>
</reference>
<proteinExistence type="predicted"/>
<feature type="region of interest" description="Disordered" evidence="1">
    <location>
        <begin position="60"/>
        <end position="139"/>
    </location>
</feature>
<dbReference type="InterPro" id="IPR011009">
    <property type="entry name" value="Kinase-like_dom_sf"/>
</dbReference>
<keyword evidence="2" id="KW-0732">Signal</keyword>
<dbReference type="Gene3D" id="1.10.510.10">
    <property type="entry name" value="Transferase(Phosphotransferase) domain 1"/>
    <property type="match status" value="1"/>
</dbReference>
<evidence type="ECO:0000256" key="1">
    <source>
        <dbReference type="SAM" id="MobiDB-lite"/>
    </source>
</evidence>
<dbReference type="Pfam" id="PF01636">
    <property type="entry name" value="APH"/>
    <property type="match status" value="1"/>
</dbReference>
<evidence type="ECO:0000259" key="3">
    <source>
        <dbReference type="Pfam" id="PF01636"/>
    </source>
</evidence>
<feature type="chain" id="PRO_5043407265" evidence="2">
    <location>
        <begin position="22"/>
        <end position="350"/>
    </location>
</feature>
<feature type="domain" description="Aminoglycoside phosphotransferase" evidence="3">
    <location>
        <begin position="280"/>
        <end position="326"/>
    </location>
</feature>
<sequence length="350" mass="36443">MPTITRLLLLAFVGLSVHVQAAPLPEVAAAVDVGGNFQVDHVASFNFDSNYDDIERRALKKPGASKPVKPANPVKPAKPVTQPAPKPSTPARTPQKSSPSPAPVPVKAPTTSPPPAKIPVSKSKPSQASTSSKPAPSKVANPILKLTVPPHAPKQACAISKRATKHFTKTDAPQSLSIEISGTKFSLTQSTSQGNNAVVYQDSDGDFAKTPLTGSLEKEAQFTDAVGQLKAHGEDTCTGTEWMITPAAQGKVFNQTPAFLAVKSSEDDCLALADTAAGLAAAKAKSIFDATVTGGKGIVHGDLNAGNIFFDDQVSQILTLIDWGSAAKKASFPNTIATGQARVSFNSFCK</sequence>
<feature type="compositionally biased region" description="Low complexity" evidence="1">
    <location>
        <begin position="118"/>
        <end position="139"/>
    </location>
</feature>
<protein>
    <submittedName>
        <fullName evidence="4">APH domain-containing protein</fullName>
    </submittedName>
</protein>
<evidence type="ECO:0000256" key="2">
    <source>
        <dbReference type="SAM" id="SignalP"/>
    </source>
</evidence>
<dbReference type="AlphaFoldDB" id="A0AAW0CPK2"/>
<feature type="signal peptide" evidence="2">
    <location>
        <begin position="1"/>
        <end position="21"/>
    </location>
</feature>
<evidence type="ECO:0000313" key="5">
    <source>
        <dbReference type="Proteomes" id="UP001362999"/>
    </source>
</evidence>
<feature type="compositionally biased region" description="Pro residues" evidence="1">
    <location>
        <begin position="100"/>
        <end position="117"/>
    </location>
</feature>
<organism evidence="4 5">
    <name type="scientific">Favolaschia claudopus</name>
    <dbReference type="NCBI Taxonomy" id="2862362"/>
    <lineage>
        <taxon>Eukaryota</taxon>
        <taxon>Fungi</taxon>
        <taxon>Dikarya</taxon>
        <taxon>Basidiomycota</taxon>
        <taxon>Agaricomycotina</taxon>
        <taxon>Agaricomycetes</taxon>
        <taxon>Agaricomycetidae</taxon>
        <taxon>Agaricales</taxon>
        <taxon>Marasmiineae</taxon>
        <taxon>Mycenaceae</taxon>
        <taxon>Favolaschia</taxon>
    </lineage>
</organism>
<dbReference type="EMBL" id="JAWWNJ010000016">
    <property type="protein sequence ID" value="KAK7039916.1"/>
    <property type="molecule type" value="Genomic_DNA"/>
</dbReference>
<dbReference type="Proteomes" id="UP001362999">
    <property type="component" value="Unassembled WGS sequence"/>
</dbReference>
<comment type="caution">
    <text evidence="4">The sequence shown here is derived from an EMBL/GenBank/DDBJ whole genome shotgun (WGS) entry which is preliminary data.</text>
</comment>